<protein>
    <submittedName>
        <fullName evidence="1">Uncharacterized protein</fullName>
    </submittedName>
</protein>
<reference evidence="1 2" key="1">
    <citation type="journal article" date="2015" name="Genome Announc.">
        <title>Expanding the biotechnology potential of lactobacilli through comparative genomics of 213 strains and associated genera.</title>
        <authorList>
            <person name="Sun Z."/>
            <person name="Harris H.M."/>
            <person name="McCann A."/>
            <person name="Guo C."/>
            <person name="Argimon S."/>
            <person name="Zhang W."/>
            <person name="Yang X."/>
            <person name="Jeffery I.B."/>
            <person name="Cooney J.C."/>
            <person name="Kagawa T.F."/>
            <person name="Liu W."/>
            <person name="Song Y."/>
            <person name="Salvetti E."/>
            <person name="Wrobel A."/>
            <person name="Rasinkangas P."/>
            <person name="Parkhill J."/>
            <person name="Rea M.C."/>
            <person name="O'Sullivan O."/>
            <person name="Ritari J."/>
            <person name="Douillard F.P."/>
            <person name="Paul Ross R."/>
            <person name="Yang R."/>
            <person name="Briner A.E."/>
            <person name="Felis G.E."/>
            <person name="de Vos W.M."/>
            <person name="Barrangou R."/>
            <person name="Klaenhammer T.R."/>
            <person name="Caufield P.W."/>
            <person name="Cui Y."/>
            <person name="Zhang H."/>
            <person name="O'Toole P.W."/>
        </authorList>
    </citation>
    <scope>NUCLEOTIDE SEQUENCE [LARGE SCALE GENOMIC DNA]</scope>
    <source>
        <strain evidence="1 2">DSM 19972</strain>
    </source>
</reference>
<dbReference type="PATRIC" id="fig|1423777.3.peg.895"/>
<name>A0A0R1MC46_9LACO</name>
<sequence>METLRIADSITKNYIVARINEYAKEEQNIFSILDEEQKARGYRQLKKNIDNDQQLLNLSENKDIVADNDWLRAYAHHFVAHLERQPYGFDTDDNLLEFGNTRDHLIAYFENNKTF</sequence>
<dbReference type="RefSeq" id="WP_057895800.1">
    <property type="nucleotide sequence ID" value="NZ_AZEH01000025.1"/>
</dbReference>
<evidence type="ECO:0000313" key="2">
    <source>
        <dbReference type="Proteomes" id="UP000051686"/>
    </source>
</evidence>
<accession>A0A0R1MC46</accession>
<dbReference type="AlphaFoldDB" id="A0A0R1MC46"/>
<dbReference type="EMBL" id="AZEH01000025">
    <property type="protein sequence ID" value="KRL05457.1"/>
    <property type="molecule type" value="Genomic_DNA"/>
</dbReference>
<gene>
    <name evidence="1" type="ORF">FD46_GL000873</name>
</gene>
<comment type="caution">
    <text evidence="1">The sequence shown here is derived from an EMBL/GenBank/DDBJ whole genome shotgun (WGS) entry which is preliminary data.</text>
</comment>
<keyword evidence="2" id="KW-1185">Reference proteome</keyword>
<proteinExistence type="predicted"/>
<dbReference type="Proteomes" id="UP000051686">
    <property type="component" value="Unassembled WGS sequence"/>
</dbReference>
<organism evidence="1 2">
    <name type="scientific">Liquorilactobacillus oeni DSM 19972</name>
    <dbReference type="NCBI Taxonomy" id="1423777"/>
    <lineage>
        <taxon>Bacteria</taxon>
        <taxon>Bacillati</taxon>
        <taxon>Bacillota</taxon>
        <taxon>Bacilli</taxon>
        <taxon>Lactobacillales</taxon>
        <taxon>Lactobacillaceae</taxon>
        <taxon>Liquorilactobacillus</taxon>
    </lineage>
</organism>
<evidence type="ECO:0000313" key="1">
    <source>
        <dbReference type="EMBL" id="KRL05457.1"/>
    </source>
</evidence>